<dbReference type="SMART" id="SM01193">
    <property type="entry name" value="Enolase_N"/>
    <property type="match status" value="1"/>
</dbReference>
<dbReference type="RefSeq" id="XP_035674831.1">
    <property type="nucleotide sequence ID" value="XM_035818938.1"/>
</dbReference>
<reference evidence="12" key="1">
    <citation type="journal article" date="2020" name="Nat. Ecol. Evol.">
        <title>Deeply conserved synteny resolves early events in vertebrate evolution.</title>
        <authorList>
            <person name="Simakov O."/>
            <person name="Marletaz F."/>
            <person name="Yue J.X."/>
            <person name="O'Connell B."/>
            <person name="Jenkins J."/>
            <person name="Brandt A."/>
            <person name="Calef R."/>
            <person name="Tung C.H."/>
            <person name="Huang T.K."/>
            <person name="Schmutz J."/>
            <person name="Satoh N."/>
            <person name="Yu J.K."/>
            <person name="Putnam N.H."/>
            <person name="Green R.E."/>
            <person name="Rokhsar D.S."/>
        </authorList>
    </citation>
    <scope>NUCLEOTIDE SEQUENCE [LARGE SCALE GENOMIC DNA]</scope>
    <source>
        <strain evidence="12">S238N-H82</strain>
    </source>
</reference>
<evidence type="ECO:0000259" key="10">
    <source>
        <dbReference type="SMART" id="SM01192"/>
    </source>
</evidence>
<evidence type="ECO:0000256" key="6">
    <source>
        <dbReference type="ARBA" id="ARBA00031125"/>
    </source>
</evidence>
<evidence type="ECO:0000256" key="5">
    <source>
        <dbReference type="ARBA" id="ARBA00023239"/>
    </source>
</evidence>
<feature type="compositionally biased region" description="Basic and acidic residues" evidence="9">
    <location>
        <begin position="547"/>
        <end position="561"/>
    </location>
</feature>
<feature type="region of interest" description="Disordered" evidence="9">
    <location>
        <begin position="547"/>
        <end position="578"/>
    </location>
</feature>
<dbReference type="GO" id="GO:0000015">
    <property type="term" value="C:phosphopyruvate hydratase complex"/>
    <property type="evidence" value="ECO:0000318"/>
    <property type="project" value="GO_Central"/>
</dbReference>
<dbReference type="OrthoDB" id="10009078at2759"/>
<evidence type="ECO:0000313" key="13">
    <source>
        <dbReference type="RefSeq" id="XP_035674830.1"/>
    </source>
</evidence>
<protein>
    <recommendedName>
        <fullName evidence="7">Enolase 4</fullName>
        <ecNumber evidence="3">4.2.1.11</ecNumber>
    </recommendedName>
    <alternativeName>
        <fullName evidence="6">2-phospho-D-glycerate hydro-lyase</fullName>
    </alternativeName>
</protein>
<dbReference type="EC" id="4.2.1.11" evidence="3"/>
<evidence type="ECO:0000259" key="11">
    <source>
        <dbReference type="SMART" id="SM01193"/>
    </source>
</evidence>
<keyword evidence="4" id="KW-0324">Glycolysis</keyword>
<sequence length="578" mass="63019">MMTSAPTSRLGGTTTSSSAREARELYELKQQAVKFYQDNLVPQRMEQVLNDMFYENPEDVYGHLAGYFQQFAKPPTVSQVTVLEAADCRGQPTIQAELHGVVNNVDKVLCTVTVPTTNWDTPLTEEEEAEKAESLKVAMEYLAGPITEALSGTEVANQREGDQRVKNFIAKVLEDFEEELKAKKAKEEEESPRAPTPKAAPSEKGGKGKKGKGSATSVIIPPQPKEELPHGIQAVSAASLALLEAGAQASRQPLYSHVAALRTGEVSSKLRIPLPMVCVYHGGKAGPGKLNCIKELLIMPKPGLPFKEAMRMLTNIHNQMGKSLAAKSGVTARNTTDLGAYAPQYDKLEQPLDLVQEALAALELQAGEDVHMAINCAAHEMFELEKGKYEVMTGTQKTPDDMVDFYSDILTRYPGVIGLIDPLRKQDKTAWVKLTQAVSEKCYLMGDQVYPRTEKFLVQGMEETKSSAAVFSLHSLTTVTDVIDAAKLVEDVGSEVVLAACQGDTADTTLTDLAVGLWVKFAKFGGLGRGERVAKYNRLAQIEARLADQDKLAPHEEHKFPDILPPPPPEEPEGEAAD</sequence>
<dbReference type="Pfam" id="PF00113">
    <property type="entry name" value="Enolase_C"/>
    <property type="match status" value="1"/>
</dbReference>
<keyword evidence="12" id="KW-1185">Reference proteome</keyword>
<dbReference type="SMART" id="SM01192">
    <property type="entry name" value="Enolase_C"/>
    <property type="match status" value="1"/>
</dbReference>
<dbReference type="InterPro" id="IPR036849">
    <property type="entry name" value="Enolase-like_C_sf"/>
</dbReference>
<comment type="pathway">
    <text evidence="1">Carbohydrate degradation; glycolysis; pyruvate from D-glyceraldehyde 3-phosphate: step 4/5.</text>
</comment>
<organism evidence="12 14">
    <name type="scientific">Branchiostoma floridae</name>
    <name type="common">Florida lancelet</name>
    <name type="synonym">Amphioxus</name>
    <dbReference type="NCBI Taxonomy" id="7739"/>
    <lineage>
        <taxon>Eukaryota</taxon>
        <taxon>Metazoa</taxon>
        <taxon>Chordata</taxon>
        <taxon>Cephalochordata</taxon>
        <taxon>Leptocardii</taxon>
        <taxon>Amphioxiformes</taxon>
        <taxon>Branchiostomatidae</taxon>
        <taxon>Branchiostoma</taxon>
    </lineage>
</organism>
<dbReference type="GeneID" id="118414729"/>
<feature type="region of interest" description="Disordered" evidence="9">
    <location>
        <begin position="183"/>
        <end position="225"/>
    </location>
</feature>
<feature type="domain" description="Enolase C-terminal TIM barrel" evidence="10">
    <location>
        <begin position="269"/>
        <end position="560"/>
    </location>
</feature>
<evidence type="ECO:0000313" key="14">
    <source>
        <dbReference type="RefSeq" id="XP_035674831.1"/>
    </source>
</evidence>
<evidence type="ECO:0000256" key="1">
    <source>
        <dbReference type="ARBA" id="ARBA00005031"/>
    </source>
</evidence>
<dbReference type="Gene3D" id="3.30.390.10">
    <property type="entry name" value="Enolase-like, N-terminal domain"/>
    <property type="match status" value="1"/>
</dbReference>
<name>A0A9J7L2K3_BRAFL</name>
<keyword evidence="5" id="KW-0456">Lyase</keyword>
<evidence type="ECO:0000256" key="8">
    <source>
        <dbReference type="ARBA" id="ARBA00048333"/>
    </source>
</evidence>
<dbReference type="Gene3D" id="3.20.20.120">
    <property type="entry name" value="Enolase-like C-terminal domain"/>
    <property type="match status" value="1"/>
</dbReference>
<evidence type="ECO:0000256" key="9">
    <source>
        <dbReference type="SAM" id="MobiDB-lite"/>
    </source>
</evidence>
<dbReference type="OMA" id="MKELICI"/>
<dbReference type="GO" id="GO:0006096">
    <property type="term" value="P:glycolytic process"/>
    <property type="evidence" value="ECO:0000318"/>
    <property type="project" value="GO_Central"/>
</dbReference>
<dbReference type="InterPro" id="IPR000941">
    <property type="entry name" value="Enolase"/>
</dbReference>
<evidence type="ECO:0000313" key="12">
    <source>
        <dbReference type="Proteomes" id="UP000001554"/>
    </source>
</evidence>
<dbReference type="SUPFAM" id="SSF51604">
    <property type="entry name" value="Enolase C-terminal domain-like"/>
    <property type="match status" value="1"/>
</dbReference>
<dbReference type="PANTHER" id="PTHR11902:SF30">
    <property type="entry name" value="ENOLASE 4"/>
    <property type="match status" value="1"/>
</dbReference>
<dbReference type="KEGG" id="bfo:118414729"/>
<accession>A0A9J7L2K3</accession>
<dbReference type="RefSeq" id="XP_035674830.1">
    <property type="nucleotide sequence ID" value="XM_035818937.1"/>
</dbReference>
<dbReference type="Proteomes" id="UP000001554">
    <property type="component" value="Chromosome 4"/>
</dbReference>
<dbReference type="InterPro" id="IPR020811">
    <property type="entry name" value="Enolase_N"/>
</dbReference>
<dbReference type="CDD" id="cd22974">
    <property type="entry name" value="DD_ENO4"/>
    <property type="match status" value="1"/>
</dbReference>
<dbReference type="GO" id="GO:0000287">
    <property type="term" value="F:magnesium ion binding"/>
    <property type="evidence" value="ECO:0007669"/>
    <property type="project" value="InterPro"/>
</dbReference>
<dbReference type="InterPro" id="IPR020810">
    <property type="entry name" value="Enolase_C"/>
</dbReference>
<dbReference type="InterPro" id="IPR047500">
    <property type="entry name" value="DD_ENO4"/>
</dbReference>
<proteinExistence type="inferred from homology"/>
<comment type="catalytic activity">
    <reaction evidence="8">
        <text>(2R)-2-phosphoglycerate = phosphoenolpyruvate + H2O</text>
        <dbReference type="Rhea" id="RHEA:10164"/>
        <dbReference type="ChEBI" id="CHEBI:15377"/>
        <dbReference type="ChEBI" id="CHEBI:58289"/>
        <dbReference type="ChEBI" id="CHEBI:58702"/>
        <dbReference type="EC" id="4.2.1.11"/>
    </reaction>
</comment>
<dbReference type="PANTHER" id="PTHR11902">
    <property type="entry name" value="ENOLASE"/>
    <property type="match status" value="1"/>
</dbReference>
<evidence type="ECO:0000256" key="4">
    <source>
        <dbReference type="ARBA" id="ARBA00023152"/>
    </source>
</evidence>
<evidence type="ECO:0000256" key="7">
    <source>
        <dbReference type="ARBA" id="ARBA00034855"/>
    </source>
</evidence>
<dbReference type="InterPro" id="IPR029017">
    <property type="entry name" value="Enolase-like_N"/>
</dbReference>
<evidence type="ECO:0000256" key="2">
    <source>
        <dbReference type="ARBA" id="ARBA00009604"/>
    </source>
</evidence>
<dbReference type="GO" id="GO:0004634">
    <property type="term" value="F:phosphopyruvate hydratase activity"/>
    <property type="evidence" value="ECO:0000318"/>
    <property type="project" value="GO_Central"/>
</dbReference>
<gene>
    <name evidence="13 14" type="primary">LOC118414729</name>
</gene>
<dbReference type="AlphaFoldDB" id="A0A9J7L2K3"/>
<feature type="domain" description="Enolase N-terminal" evidence="11">
    <location>
        <begin position="77"/>
        <end position="258"/>
    </location>
</feature>
<comment type="similarity">
    <text evidence="2">Belongs to the enolase family.</text>
</comment>
<dbReference type="PRINTS" id="PR00148">
    <property type="entry name" value="ENOLASE"/>
</dbReference>
<dbReference type="SUPFAM" id="SSF54826">
    <property type="entry name" value="Enolase N-terminal domain-like"/>
    <property type="match status" value="1"/>
</dbReference>
<reference evidence="13 14" key="2">
    <citation type="submission" date="2025-04" db="UniProtKB">
        <authorList>
            <consortium name="RefSeq"/>
        </authorList>
    </citation>
    <scope>IDENTIFICATION</scope>
    <source>
        <strain evidence="13 14">S238N-H82</strain>
        <tissue evidence="13 14">Testes</tissue>
    </source>
</reference>
<evidence type="ECO:0000256" key="3">
    <source>
        <dbReference type="ARBA" id="ARBA00012058"/>
    </source>
</evidence>